<dbReference type="KEGG" id="txy:Thexy_1283"/>
<dbReference type="STRING" id="858215.Thexy_1283"/>
<reference evidence="8" key="1">
    <citation type="submission" date="2011-05" db="EMBL/GenBank/DDBJ databases">
        <title>Complete sequence of Thermoanaerobacterium xylanolyticum LX-11.</title>
        <authorList>
            <consortium name="US DOE Joint Genome Institute"/>
            <person name="Lucas S."/>
            <person name="Han J."/>
            <person name="Lapidus A."/>
            <person name="Cheng J.-F."/>
            <person name="Goodwin L."/>
            <person name="Pitluck S."/>
            <person name="Peters L."/>
            <person name="Mikhailova N."/>
            <person name="Lu M."/>
            <person name="Han C."/>
            <person name="Tapia R."/>
            <person name="Land M."/>
            <person name="Hauser L."/>
            <person name="Kyrpides N."/>
            <person name="Ivanova N."/>
            <person name="Pagani I."/>
            <person name="Hemme C."/>
            <person name="Woyke T."/>
        </authorList>
    </citation>
    <scope>NUCLEOTIDE SEQUENCE</scope>
    <source>
        <strain evidence="8">LX-11</strain>
    </source>
</reference>
<evidence type="ECO:0000256" key="1">
    <source>
        <dbReference type="ARBA" id="ARBA00000385"/>
    </source>
</evidence>
<dbReference type="GO" id="GO:1990481">
    <property type="term" value="P:mRNA pseudouridine synthesis"/>
    <property type="evidence" value="ECO:0007669"/>
    <property type="project" value="TreeGrafter"/>
</dbReference>
<organism evidence="8 9">
    <name type="scientific">Thermoanaerobacterium xylanolyticum (strain ATCC 49914 / DSM 7097 / LX-11)</name>
    <dbReference type="NCBI Taxonomy" id="858215"/>
    <lineage>
        <taxon>Bacteria</taxon>
        <taxon>Bacillati</taxon>
        <taxon>Bacillota</taxon>
        <taxon>Clostridia</taxon>
        <taxon>Thermoanaerobacterales</taxon>
        <taxon>Thermoanaerobacteraceae</taxon>
        <taxon>Thermoanaerobacterium</taxon>
    </lineage>
</organism>
<dbReference type="InterPro" id="IPR020103">
    <property type="entry name" value="PsdUridine_synth_cat_dom_sf"/>
</dbReference>
<evidence type="ECO:0000313" key="8">
    <source>
        <dbReference type="EMBL" id="AEF17316.1"/>
    </source>
</evidence>
<dbReference type="Pfam" id="PF09157">
    <property type="entry name" value="TruB-C_2"/>
    <property type="match status" value="1"/>
</dbReference>
<comment type="similarity">
    <text evidence="2 5">Belongs to the pseudouridine synthase TruB family. Type 1 subfamily.</text>
</comment>
<dbReference type="PANTHER" id="PTHR13767:SF2">
    <property type="entry name" value="PSEUDOURIDYLATE SYNTHASE TRUB1"/>
    <property type="match status" value="1"/>
</dbReference>
<dbReference type="HAMAP" id="MF_01080">
    <property type="entry name" value="TruB_bact"/>
    <property type="match status" value="1"/>
</dbReference>
<gene>
    <name evidence="5" type="primary">truB</name>
    <name evidence="8" type="ordered locus">Thexy_1283</name>
</gene>
<feature type="active site" description="Nucleophile" evidence="5">
    <location>
        <position position="38"/>
    </location>
</feature>
<evidence type="ECO:0000256" key="2">
    <source>
        <dbReference type="ARBA" id="ARBA00005642"/>
    </source>
</evidence>
<accession>F6BFH7</accession>
<dbReference type="GO" id="GO:0031119">
    <property type="term" value="P:tRNA pseudouridine synthesis"/>
    <property type="evidence" value="ECO:0007669"/>
    <property type="project" value="UniProtKB-UniRule"/>
</dbReference>
<dbReference type="HOGENOM" id="CLU_032087_0_2_9"/>
<dbReference type="InterPro" id="IPR014780">
    <property type="entry name" value="tRNA_psdUridine_synth_TruB"/>
</dbReference>
<dbReference type="EMBL" id="CP002739">
    <property type="protein sequence ID" value="AEF17316.1"/>
    <property type="molecule type" value="Genomic_DNA"/>
</dbReference>
<dbReference type="InterPro" id="IPR015240">
    <property type="entry name" value="tRNA_sdUridine_synth_fam1_C"/>
</dbReference>
<dbReference type="Pfam" id="PF01509">
    <property type="entry name" value="TruB_N"/>
    <property type="match status" value="1"/>
</dbReference>
<dbReference type="Gene3D" id="3.30.2350.10">
    <property type="entry name" value="Pseudouridine synthase"/>
    <property type="match status" value="1"/>
</dbReference>
<keyword evidence="3 5" id="KW-0819">tRNA processing</keyword>
<protein>
    <recommendedName>
        <fullName evidence="5">tRNA pseudouridine synthase B</fullName>
        <ecNumber evidence="5">5.4.99.25</ecNumber>
    </recommendedName>
    <alternativeName>
        <fullName evidence="5">tRNA pseudouridine(55) synthase</fullName>
        <shortName evidence="5">Psi55 synthase</shortName>
    </alternativeName>
    <alternativeName>
        <fullName evidence="5">tRNA pseudouridylate synthase</fullName>
    </alternativeName>
    <alternativeName>
        <fullName evidence="5">tRNA-uridine isomerase</fullName>
    </alternativeName>
</protein>
<dbReference type="InterPro" id="IPR036974">
    <property type="entry name" value="PUA_sf"/>
</dbReference>
<dbReference type="eggNOG" id="COG0130">
    <property type="taxonomic scope" value="Bacteria"/>
</dbReference>
<comment type="function">
    <text evidence="5">Responsible for synthesis of pseudouridine from uracil-55 in the psi GC loop of transfer RNAs.</text>
</comment>
<dbReference type="GO" id="GO:0160148">
    <property type="term" value="F:tRNA pseudouridine(55) synthase activity"/>
    <property type="evidence" value="ECO:0007669"/>
    <property type="project" value="UniProtKB-EC"/>
</dbReference>
<proteinExistence type="inferred from homology"/>
<keyword evidence="4 5" id="KW-0413">Isomerase</keyword>
<dbReference type="AlphaFoldDB" id="F6BFH7"/>
<evidence type="ECO:0000256" key="4">
    <source>
        <dbReference type="ARBA" id="ARBA00023235"/>
    </source>
</evidence>
<name>F6BFH7_THEXL</name>
<evidence type="ECO:0000256" key="5">
    <source>
        <dbReference type="HAMAP-Rule" id="MF_01080"/>
    </source>
</evidence>
<dbReference type="EC" id="5.4.99.25" evidence="5"/>
<feature type="domain" description="Pseudouridine synthase II N-terminal" evidence="6">
    <location>
        <begin position="23"/>
        <end position="172"/>
    </location>
</feature>
<dbReference type="GO" id="GO:0003723">
    <property type="term" value="F:RNA binding"/>
    <property type="evidence" value="ECO:0007669"/>
    <property type="project" value="InterPro"/>
</dbReference>
<dbReference type="PANTHER" id="PTHR13767">
    <property type="entry name" value="TRNA-PSEUDOURIDINE SYNTHASE"/>
    <property type="match status" value="1"/>
</dbReference>
<comment type="catalytic activity">
    <reaction evidence="1 5">
        <text>uridine(55) in tRNA = pseudouridine(55) in tRNA</text>
        <dbReference type="Rhea" id="RHEA:42532"/>
        <dbReference type="Rhea" id="RHEA-COMP:10101"/>
        <dbReference type="Rhea" id="RHEA-COMP:10102"/>
        <dbReference type="ChEBI" id="CHEBI:65314"/>
        <dbReference type="ChEBI" id="CHEBI:65315"/>
        <dbReference type="EC" id="5.4.99.25"/>
    </reaction>
</comment>
<dbReference type="Proteomes" id="UP000007239">
    <property type="component" value="Chromosome"/>
</dbReference>
<dbReference type="Gene3D" id="2.30.130.10">
    <property type="entry name" value="PUA domain"/>
    <property type="match status" value="1"/>
</dbReference>
<evidence type="ECO:0000256" key="3">
    <source>
        <dbReference type="ARBA" id="ARBA00022694"/>
    </source>
</evidence>
<evidence type="ECO:0000259" key="6">
    <source>
        <dbReference type="Pfam" id="PF01509"/>
    </source>
</evidence>
<dbReference type="InterPro" id="IPR002501">
    <property type="entry name" value="PsdUridine_synth_N"/>
</dbReference>
<evidence type="ECO:0000313" key="9">
    <source>
        <dbReference type="Proteomes" id="UP000007239"/>
    </source>
</evidence>
<feature type="domain" description="tRNA pseudouridine synthase II TruB subfamily 1 C-terminal" evidence="7">
    <location>
        <begin position="228"/>
        <end position="284"/>
    </location>
</feature>
<keyword evidence="9" id="KW-1185">Reference proteome</keyword>
<dbReference type="CDD" id="cd02573">
    <property type="entry name" value="PseudoU_synth_EcTruB"/>
    <property type="match status" value="1"/>
</dbReference>
<sequence>MDGFLNILKPPGMTSHDVVSFLRKNFNIKKVGHLGTLDPGAAGVLPLCIGKATKLAQFVMTQTKTYRAEITFGFSTDSIDKFGNITSVMPVKILEQHKISEIESVFKGNVLQIPPIYSAKKVDGKKLYQYAREGKTIDIKPSFVTIYDINVISYEAPYKIMFDVKCSKGTYVRALVRDICDYLNISGYMSMLIRSSVGSFTLENSFTLEEVVSGKYKIMKIDDIITFPGVCLGNDDYRKIVHGNPVKNKYIDANDELIKLYSPEHFFVGVGKVVGDRIYVERLLFGADG</sequence>
<evidence type="ECO:0000259" key="7">
    <source>
        <dbReference type="Pfam" id="PF09157"/>
    </source>
</evidence>
<dbReference type="RefSeq" id="WP_013788057.1">
    <property type="nucleotide sequence ID" value="NC_015555.1"/>
</dbReference>
<dbReference type="SUPFAM" id="SSF55120">
    <property type="entry name" value="Pseudouridine synthase"/>
    <property type="match status" value="1"/>
</dbReference>
<dbReference type="NCBIfam" id="TIGR00431">
    <property type="entry name" value="TruB"/>
    <property type="match status" value="1"/>
</dbReference>